<gene>
    <name evidence="10" type="ORF">METZ01_LOCUS50157</name>
</gene>
<dbReference type="GO" id="GO:0005829">
    <property type="term" value="C:cytosol"/>
    <property type="evidence" value="ECO:0007669"/>
    <property type="project" value="TreeGrafter"/>
</dbReference>
<accession>A0A381S885</accession>
<comment type="pathway">
    <text evidence="1">Pyrimidine metabolism; UMP biosynthesis via de novo pathway; (S)-dihydroorotate from bicarbonate: step 2/3.</text>
</comment>
<dbReference type="UniPathway" id="UPA00070">
    <property type="reaction ID" value="UER00116"/>
</dbReference>
<evidence type="ECO:0000256" key="1">
    <source>
        <dbReference type="ARBA" id="ARBA00004852"/>
    </source>
</evidence>
<evidence type="ECO:0000256" key="6">
    <source>
        <dbReference type="ARBA" id="ARBA00043884"/>
    </source>
</evidence>
<reference evidence="10" key="1">
    <citation type="submission" date="2018-05" db="EMBL/GenBank/DDBJ databases">
        <authorList>
            <person name="Lanie J.A."/>
            <person name="Ng W.-L."/>
            <person name="Kazmierczak K.M."/>
            <person name="Andrzejewski T.M."/>
            <person name="Davidsen T.M."/>
            <person name="Wayne K.J."/>
            <person name="Tettelin H."/>
            <person name="Glass J.I."/>
            <person name="Rusch D."/>
            <person name="Podicherti R."/>
            <person name="Tsui H.-C.T."/>
            <person name="Winkler M.E."/>
        </authorList>
    </citation>
    <scope>NUCLEOTIDE SEQUENCE</scope>
</reference>
<protein>
    <recommendedName>
        <fullName evidence="3">aspartate carbamoyltransferase</fullName>
        <ecNumber evidence="3">2.1.3.2</ecNumber>
    </recommendedName>
</protein>
<comment type="function">
    <text evidence="6">Catalyzes the condensation of carbamoyl phosphate and aspartate to form carbamoyl aspartate and inorganic phosphate, the committed step in the de novo pyrimidine nucleotide biosynthesis pathway.</text>
</comment>
<dbReference type="NCBIfam" id="NF002032">
    <property type="entry name" value="PRK00856.1"/>
    <property type="match status" value="1"/>
</dbReference>
<dbReference type="PRINTS" id="PR00100">
    <property type="entry name" value="AOTCASE"/>
</dbReference>
<evidence type="ECO:0000256" key="4">
    <source>
        <dbReference type="ARBA" id="ARBA00022679"/>
    </source>
</evidence>
<comment type="similarity">
    <text evidence="2">Belongs to the aspartate/ornithine carbamoyltransferase superfamily. ATCase family.</text>
</comment>
<dbReference type="EC" id="2.1.3.2" evidence="3"/>
<dbReference type="GO" id="GO:0016597">
    <property type="term" value="F:amino acid binding"/>
    <property type="evidence" value="ECO:0007669"/>
    <property type="project" value="InterPro"/>
</dbReference>
<evidence type="ECO:0000256" key="5">
    <source>
        <dbReference type="ARBA" id="ARBA00022975"/>
    </source>
</evidence>
<evidence type="ECO:0000256" key="3">
    <source>
        <dbReference type="ARBA" id="ARBA00013008"/>
    </source>
</evidence>
<dbReference type="SUPFAM" id="SSF53671">
    <property type="entry name" value="Aspartate/ornithine carbamoyltransferase"/>
    <property type="match status" value="1"/>
</dbReference>
<dbReference type="GO" id="GO:0006207">
    <property type="term" value="P:'de novo' pyrimidine nucleobase biosynthetic process"/>
    <property type="evidence" value="ECO:0007669"/>
    <property type="project" value="InterPro"/>
</dbReference>
<keyword evidence="5" id="KW-0665">Pyrimidine biosynthesis</keyword>
<dbReference type="EMBL" id="UINC01002496">
    <property type="protein sequence ID" value="SUZ97303.1"/>
    <property type="molecule type" value="Genomic_DNA"/>
</dbReference>
<dbReference type="PANTHER" id="PTHR45753">
    <property type="entry name" value="ORNITHINE CARBAMOYLTRANSFERASE, MITOCHONDRIAL"/>
    <property type="match status" value="1"/>
</dbReference>
<feature type="domain" description="Aspartate/ornithine carbamoyltransferase carbamoyl-P binding" evidence="9">
    <location>
        <begin position="14"/>
        <end position="156"/>
    </location>
</feature>
<dbReference type="InterPro" id="IPR036901">
    <property type="entry name" value="Asp/Orn_carbamoylTrfase_sf"/>
</dbReference>
<evidence type="ECO:0000259" key="8">
    <source>
        <dbReference type="Pfam" id="PF00185"/>
    </source>
</evidence>
<name>A0A381S885_9ZZZZ</name>
<dbReference type="Pfam" id="PF00185">
    <property type="entry name" value="OTCace"/>
    <property type="match status" value="1"/>
</dbReference>
<evidence type="ECO:0000313" key="10">
    <source>
        <dbReference type="EMBL" id="SUZ97303.1"/>
    </source>
</evidence>
<dbReference type="PROSITE" id="PS00097">
    <property type="entry name" value="CARBAMOYLTRANSFERASE"/>
    <property type="match status" value="1"/>
</dbReference>
<proteinExistence type="inferred from homology"/>
<dbReference type="InterPro" id="IPR002082">
    <property type="entry name" value="Asp_carbamoyltransf"/>
</dbReference>
<dbReference type="AlphaFoldDB" id="A0A381S885"/>
<dbReference type="HAMAP" id="MF_00001">
    <property type="entry name" value="Asp_carb_tr"/>
    <property type="match status" value="1"/>
</dbReference>
<dbReference type="Pfam" id="PF02729">
    <property type="entry name" value="OTCace_N"/>
    <property type="match status" value="1"/>
</dbReference>
<dbReference type="PRINTS" id="PR00101">
    <property type="entry name" value="ATCASE"/>
</dbReference>
<feature type="domain" description="Aspartate/ornithine carbamoyltransferase Asp/Orn-binding" evidence="8">
    <location>
        <begin position="163"/>
        <end position="319"/>
    </location>
</feature>
<comment type="catalytic activity">
    <reaction evidence="7">
        <text>carbamoyl phosphate + L-aspartate = N-carbamoyl-L-aspartate + phosphate + H(+)</text>
        <dbReference type="Rhea" id="RHEA:20013"/>
        <dbReference type="ChEBI" id="CHEBI:15378"/>
        <dbReference type="ChEBI" id="CHEBI:29991"/>
        <dbReference type="ChEBI" id="CHEBI:32814"/>
        <dbReference type="ChEBI" id="CHEBI:43474"/>
        <dbReference type="ChEBI" id="CHEBI:58228"/>
        <dbReference type="EC" id="2.1.3.2"/>
    </reaction>
</comment>
<dbReference type="InterPro" id="IPR006131">
    <property type="entry name" value="Asp_carbamoyltransf_Asp/Orn-bd"/>
</dbReference>
<evidence type="ECO:0000259" key="9">
    <source>
        <dbReference type="Pfam" id="PF02729"/>
    </source>
</evidence>
<dbReference type="GO" id="GO:0044205">
    <property type="term" value="P:'de novo' UMP biosynthetic process"/>
    <property type="evidence" value="ECO:0007669"/>
    <property type="project" value="UniProtKB-UniPathway"/>
</dbReference>
<dbReference type="NCBIfam" id="TIGR00670">
    <property type="entry name" value="asp_carb_tr"/>
    <property type="match status" value="1"/>
</dbReference>
<dbReference type="Gene3D" id="3.40.50.1370">
    <property type="entry name" value="Aspartate/ornithine carbamoyltransferase"/>
    <property type="match status" value="2"/>
</dbReference>
<dbReference type="GO" id="GO:0004070">
    <property type="term" value="F:aspartate carbamoyltransferase activity"/>
    <property type="evidence" value="ECO:0007669"/>
    <property type="project" value="UniProtKB-EC"/>
</dbReference>
<dbReference type="GO" id="GO:0006520">
    <property type="term" value="P:amino acid metabolic process"/>
    <property type="evidence" value="ECO:0007669"/>
    <property type="project" value="InterPro"/>
</dbReference>
<evidence type="ECO:0000256" key="7">
    <source>
        <dbReference type="ARBA" id="ARBA00048859"/>
    </source>
</evidence>
<organism evidence="10">
    <name type="scientific">marine metagenome</name>
    <dbReference type="NCBI Taxonomy" id="408172"/>
    <lineage>
        <taxon>unclassified sequences</taxon>
        <taxon>metagenomes</taxon>
        <taxon>ecological metagenomes</taxon>
    </lineage>
</organism>
<dbReference type="InterPro" id="IPR006132">
    <property type="entry name" value="Asp/Orn_carbamoyltranf_P-bd"/>
</dbReference>
<sequence>MIEEITKNDGASPKHVLDIDSFTKSDIELVLENTSAMEEVLSRDIKKVPALRGKTIVTLFYEPSTRTRVSFEQAGKILSADVINVTDSASSSSKGESLYNTVLTIQAMKADIIVIRHHHSGAPHFLARNLKSHVINAGDGTHAHPTQSLLDLYTIKKRLGSIDGKKVTIIGDLLYSRVARSNLWGLTKMGAKVVLCGPQTLIPNDFLNGHRKQEGHPFASVEIEPSVEKALEGADVVMALRVQRERQQAGHLPSLREYSQSYGINSQRLALANKNALLMHPGPMNEGIEIEPDVAHGKQSVIEEQVTGGVAVRMSLLYTLAAGSDNEIFPRP</sequence>
<dbReference type="InterPro" id="IPR006130">
    <property type="entry name" value="Asp/Orn_carbamoylTrfase"/>
</dbReference>
<evidence type="ECO:0000256" key="2">
    <source>
        <dbReference type="ARBA" id="ARBA00008896"/>
    </source>
</evidence>
<dbReference type="PANTHER" id="PTHR45753:SF6">
    <property type="entry name" value="ASPARTATE CARBAMOYLTRANSFERASE"/>
    <property type="match status" value="1"/>
</dbReference>
<keyword evidence="4" id="KW-0808">Transferase</keyword>